<evidence type="ECO:0000256" key="1">
    <source>
        <dbReference type="SAM" id="Phobius"/>
    </source>
</evidence>
<dbReference type="AlphaFoldDB" id="A0A165ZL15"/>
<sequence>MRHLIQDGQLYYFTVLAFILFAAICMSSPKVNPIYQLVVSVPATVMESNMACNIFRGMILRSPDVQQVDSRSNFTRSSEFDMSLVLRGGTTDMELEQIW</sequence>
<feature type="transmembrane region" description="Helical" evidence="1">
    <location>
        <begin position="10"/>
        <end position="29"/>
    </location>
</feature>
<evidence type="ECO:0000313" key="2">
    <source>
        <dbReference type="EMBL" id="KZP10698.1"/>
    </source>
</evidence>
<accession>A0A165ZL15</accession>
<proteinExistence type="predicted"/>
<keyword evidence="1" id="KW-0472">Membrane</keyword>
<dbReference type="EMBL" id="KV417675">
    <property type="protein sequence ID" value="KZP10698.1"/>
    <property type="molecule type" value="Genomic_DNA"/>
</dbReference>
<keyword evidence="1" id="KW-0812">Transmembrane</keyword>
<name>A0A165ZL15_9AGAM</name>
<reference evidence="2 3" key="1">
    <citation type="journal article" date="2016" name="Mol. Biol. Evol.">
        <title>Comparative Genomics of Early-Diverging Mushroom-Forming Fungi Provides Insights into the Origins of Lignocellulose Decay Capabilities.</title>
        <authorList>
            <person name="Nagy L.G."/>
            <person name="Riley R."/>
            <person name="Tritt A."/>
            <person name="Adam C."/>
            <person name="Daum C."/>
            <person name="Floudas D."/>
            <person name="Sun H."/>
            <person name="Yadav J.S."/>
            <person name="Pangilinan J."/>
            <person name="Larsson K.H."/>
            <person name="Matsuura K."/>
            <person name="Barry K."/>
            <person name="Labutti K."/>
            <person name="Kuo R."/>
            <person name="Ohm R.A."/>
            <person name="Bhattacharya S.S."/>
            <person name="Shirouzu T."/>
            <person name="Yoshinaga Y."/>
            <person name="Martin F.M."/>
            <person name="Grigoriev I.V."/>
            <person name="Hibbett D.S."/>
        </authorList>
    </citation>
    <scope>NUCLEOTIDE SEQUENCE [LARGE SCALE GENOMIC DNA]</scope>
    <source>
        <strain evidence="2 3">CBS 109695</strain>
    </source>
</reference>
<keyword evidence="3" id="KW-1185">Reference proteome</keyword>
<evidence type="ECO:0000313" key="3">
    <source>
        <dbReference type="Proteomes" id="UP000076532"/>
    </source>
</evidence>
<dbReference type="Proteomes" id="UP000076532">
    <property type="component" value="Unassembled WGS sequence"/>
</dbReference>
<gene>
    <name evidence="2" type="ORF">FIBSPDRAFT_201077</name>
</gene>
<protein>
    <submittedName>
        <fullName evidence="2">Uncharacterized protein</fullName>
    </submittedName>
</protein>
<keyword evidence="1" id="KW-1133">Transmembrane helix</keyword>
<organism evidence="2 3">
    <name type="scientific">Athelia psychrophila</name>
    <dbReference type="NCBI Taxonomy" id="1759441"/>
    <lineage>
        <taxon>Eukaryota</taxon>
        <taxon>Fungi</taxon>
        <taxon>Dikarya</taxon>
        <taxon>Basidiomycota</taxon>
        <taxon>Agaricomycotina</taxon>
        <taxon>Agaricomycetes</taxon>
        <taxon>Agaricomycetidae</taxon>
        <taxon>Atheliales</taxon>
        <taxon>Atheliaceae</taxon>
        <taxon>Athelia</taxon>
    </lineage>
</organism>